<dbReference type="InterPro" id="IPR029063">
    <property type="entry name" value="SAM-dependent_MTases_sf"/>
</dbReference>
<evidence type="ECO:0000313" key="1">
    <source>
        <dbReference type="EMBL" id="KKM15593.1"/>
    </source>
</evidence>
<dbReference type="EMBL" id="LAZR01014870">
    <property type="protein sequence ID" value="KKM15593.1"/>
    <property type="molecule type" value="Genomic_DNA"/>
</dbReference>
<comment type="caution">
    <text evidence="1">The sequence shown here is derived from an EMBL/GenBank/DDBJ whole genome shotgun (WGS) entry which is preliminary data.</text>
</comment>
<gene>
    <name evidence="1" type="ORF">LCGC14_1694540</name>
</gene>
<sequence>MSARKTAVLLSGTAYNYEMSIDSILANLLVPNDADVFILTSRYNTLRRVPASKEVVTDLMPAAWAAKAAKQAQVERPIDARGEKRIRDVFGDRLKGLFFIDDMPDYLDYLTGERTKMVKAIGNYCQESMAMGLPLPFDGNAVHAGDGAIRYVADQYNHVKKCFRLMEAHESEGDFKYAIVARIRFDFIVNEVFNFAHYYLNQDKHYLYLPGSCRGTDPMEWVDEFCWFSHRDTAELLFPSLHRMGQIVNRKYTTIHEQQHREYNFAPETQFSLLLYELGLDLLNIRVQRSAQYTDGGDGYEYLNYRFRRNLIDDQYGLGYEYRLVCRGPSDINEHLPTLKEYAEKCGHVTELGTRFGNSTVAFMAARPAKFISYDPQYNDKIDYLKLIAKESGVNAHFKTEAPAEIEETDLLFIDTNHHQEQCEVELRLFAPKTRKYLIFHDTTFFWEKGQGHERGGGLKYAIEPFMKANPQWRQVYRAEHNNGLLILENSGKRGSHGS</sequence>
<proteinExistence type="predicted"/>
<name>A0A0F9K0F2_9ZZZZ</name>
<dbReference type="AlphaFoldDB" id="A0A0F9K0F2"/>
<dbReference type="Gene3D" id="3.40.50.150">
    <property type="entry name" value="Vaccinia Virus protein VP39"/>
    <property type="match status" value="1"/>
</dbReference>
<protein>
    <submittedName>
        <fullName evidence="1">Uncharacterized protein</fullName>
    </submittedName>
</protein>
<organism evidence="1">
    <name type="scientific">marine sediment metagenome</name>
    <dbReference type="NCBI Taxonomy" id="412755"/>
    <lineage>
        <taxon>unclassified sequences</taxon>
        <taxon>metagenomes</taxon>
        <taxon>ecological metagenomes</taxon>
    </lineage>
</organism>
<reference evidence="1" key="1">
    <citation type="journal article" date="2015" name="Nature">
        <title>Complex archaea that bridge the gap between prokaryotes and eukaryotes.</title>
        <authorList>
            <person name="Spang A."/>
            <person name="Saw J.H."/>
            <person name="Jorgensen S.L."/>
            <person name="Zaremba-Niedzwiedzka K."/>
            <person name="Martijn J."/>
            <person name="Lind A.E."/>
            <person name="van Eijk R."/>
            <person name="Schleper C."/>
            <person name="Guy L."/>
            <person name="Ettema T.J."/>
        </authorList>
    </citation>
    <scope>NUCLEOTIDE SEQUENCE</scope>
</reference>
<accession>A0A0F9K0F2</accession>